<protein>
    <submittedName>
        <fullName evidence="1">Uncharacterized protein</fullName>
    </submittedName>
</protein>
<dbReference type="OrthoDB" id="33768at10239"/>
<organism evidence="1 2">
    <name type="scientific">Vibrio phage phi 1</name>
    <dbReference type="NCBI Taxonomy" id="1589297"/>
    <lineage>
        <taxon>Viruses</taxon>
        <taxon>Duplodnaviria</taxon>
        <taxon>Heunggongvirae</taxon>
        <taxon>Uroviricota</taxon>
        <taxon>Caudoviricetes</taxon>
        <taxon>Schitoviridae</taxon>
        <taxon>Pacinivirus</taxon>
        <taxon>Pacinivirus phi1</taxon>
    </lineage>
</organism>
<dbReference type="Proteomes" id="UP000031803">
    <property type="component" value="Segment"/>
</dbReference>
<keyword evidence="2" id="KW-1185">Reference proteome</keyword>
<evidence type="ECO:0000313" key="1">
    <source>
        <dbReference type="EMBL" id="AJF40670.1"/>
    </source>
</evidence>
<reference evidence="1 2" key="1">
    <citation type="submission" date="2014-12" db="EMBL/GenBank/DDBJ databases">
        <title>Complete genome sequences of three Vibrio cholerae specific bacteriophages.</title>
        <authorList>
            <person name="Bhandare S.G."/>
            <person name="Warry A."/>
            <person name="Emes R.D."/>
            <person name="Hooton S.P.T."/>
            <person name="Barrow P.A."/>
            <person name="Atterbury R.J."/>
        </authorList>
    </citation>
    <scope>NUCLEOTIDE SEQUENCE [LARGE SCALE GENOMIC DNA]</scope>
</reference>
<dbReference type="GeneID" id="26625608"/>
<gene>
    <name evidence="1" type="ORF">SBVP1_0012</name>
</gene>
<dbReference type="KEGG" id="vg:26625608"/>
<dbReference type="EMBL" id="KP280062">
    <property type="protein sequence ID" value="AJF40670.1"/>
    <property type="molecule type" value="Genomic_DNA"/>
</dbReference>
<name>A0A0B5HDV6_9CAUD</name>
<dbReference type="RefSeq" id="YP_009198530.1">
    <property type="nucleotide sequence ID" value="NC_028799.1"/>
</dbReference>
<sequence length="88" mass="9649">MLKPEYLMEVASKVGYVVDKFVPTGAIKLTNENAPVIAASRIQVKLPKIVEEMNQGLNPIIAAALLLDTSKNVAVTYQTIEYLMNQEG</sequence>
<proteinExistence type="predicted"/>
<evidence type="ECO:0000313" key="2">
    <source>
        <dbReference type="Proteomes" id="UP000031803"/>
    </source>
</evidence>
<accession>A0A0B5HDV6</accession>